<evidence type="ECO:0000313" key="14">
    <source>
        <dbReference type="Proteomes" id="UP000308917"/>
    </source>
</evidence>
<dbReference type="Pfam" id="PF13609">
    <property type="entry name" value="Porin_4"/>
    <property type="match status" value="1"/>
</dbReference>
<evidence type="ECO:0000313" key="13">
    <source>
        <dbReference type="EMBL" id="THT98083.1"/>
    </source>
</evidence>
<dbReference type="AlphaFoldDB" id="A0A4S8EWU9"/>
<dbReference type="CDD" id="cd00342">
    <property type="entry name" value="gram_neg_porins"/>
    <property type="match status" value="1"/>
</dbReference>
<dbReference type="GO" id="GO:0006811">
    <property type="term" value="P:monoatomic ion transport"/>
    <property type="evidence" value="ECO:0007669"/>
    <property type="project" value="UniProtKB-KW"/>
</dbReference>
<dbReference type="InterPro" id="IPR023614">
    <property type="entry name" value="Porin_dom_sf"/>
</dbReference>
<proteinExistence type="predicted"/>
<evidence type="ECO:0000256" key="6">
    <source>
        <dbReference type="ARBA" id="ARBA00022729"/>
    </source>
</evidence>
<name>A0A4S8EWU9_9BURK</name>
<accession>A0A4S8EWU9</accession>
<feature type="chain" id="PRO_5020408814" evidence="11">
    <location>
        <begin position="30"/>
        <end position="372"/>
    </location>
</feature>
<evidence type="ECO:0000256" key="10">
    <source>
        <dbReference type="ARBA" id="ARBA00023237"/>
    </source>
</evidence>
<evidence type="ECO:0000256" key="8">
    <source>
        <dbReference type="ARBA" id="ARBA00023114"/>
    </source>
</evidence>
<dbReference type="Gene3D" id="2.40.160.10">
    <property type="entry name" value="Porin"/>
    <property type="match status" value="1"/>
</dbReference>
<sequence>MFYKKPISSASLTVLASIAAALSSMPAAAQSDVALYGVLDAGLFSTDIKSAGNSTKTTGLVSGGQAASRWGLRGTETISPNLKAKFEFESGINITNGSALNNGRAFGRSAWVALAGSWGEVRLGRQPNTTSDYFGNTTTSPFGNSFSQAGIGKSGFRAANAVRQDRVVKYISPQGQSFNFGASYSFNAKGDEQASSSNNTRAYSLAARYRSDLISIAATYDRVLPANSDTNAQNREPSAIQIGGNLHFKPVRIYAAWTTQKNGWVKQAEGAPTGSNSLGASGYFDGKVDAWLLGAQYTLNKQKIFGTFQYVDPSKKAFANGESVNVFSLGYTYDLSKRTSFYALASYFDGDLYTFQTQSHSRQLGAGVLHRF</sequence>
<evidence type="ECO:0000256" key="5">
    <source>
        <dbReference type="ARBA" id="ARBA00022692"/>
    </source>
</evidence>
<keyword evidence="7" id="KW-0406">Ion transport</keyword>
<dbReference type="RefSeq" id="WP_136574565.1">
    <property type="nucleotide sequence ID" value="NZ_STFG01000023.1"/>
</dbReference>
<keyword evidence="5" id="KW-0812">Transmembrane</keyword>
<evidence type="ECO:0000256" key="9">
    <source>
        <dbReference type="ARBA" id="ARBA00023136"/>
    </source>
</evidence>
<dbReference type="GO" id="GO:0009279">
    <property type="term" value="C:cell outer membrane"/>
    <property type="evidence" value="ECO:0007669"/>
    <property type="project" value="UniProtKB-SubCell"/>
</dbReference>
<keyword evidence="8" id="KW-0626">Porin</keyword>
<keyword evidence="9" id="KW-0472">Membrane</keyword>
<comment type="subunit">
    <text evidence="2">Homotrimer.</text>
</comment>
<keyword evidence="3" id="KW-0813">Transport</keyword>
<dbReference type="EMBL" id="STFG01000023">
    <property type="protein sequence ID" value="THT98083.1"/>
    <property type="molecule type" value="Genomic_DNA"/>
</dbReference>
<evidence type="ECO:0000256" key="3">
    <source>
        <dbReference type="ARBA" id="ARBA00022448"/>
    </source>
</evidence>
<keyword evidence="14" id="KW-1185">Reference proteome</keyword>
<reference evidence="13" key="1">
    <citation type="journal article" date="2015" name="Antonie Van Leeuwenhoek">
        <title>Lampropedia puyangensis sp. nov., isolated from symptomatic bark of Populus ? euramericana canker and emended description of Lampropedia hyalina (Ehrenberg 1832) Lee et al. 2004.</title>
        <authorList>
            <person name="Li Y."/>
            <person name="Wang T."/>
            <person name="Piao C.G."/>
            <person name="Wang L.F."/>
            <person name="Tian G.Z."/>
            <person name="Zhu T.H."/>
            <person name="Guo M.W."/>
        </authorList>
    </citation>
    <scope>NUCLEOTIDE SEQUENCE [LARGE SCALE GENOMIC DNA]</scope>
    <source>
        <strain evidence="13">2-bin</strain>
    </source>
</reference>
<dbReference type="GO" id="GO:0046930">
    <property type="term" value="C:pore complex"/>
    <property type="evidence" value="ECO:0007669"/>
    <property type="project" value="UniProtKB-KW"/>
</dbReference>
<dbReference type="InterPro" id="IPR050298">
    <property type="entry name" value="Gram-neg_bact_OMP"/>
</dbReference>
<protein>
    <submittedName>
        <fullName evidence="13">Porin</fullName>
    </submittedName>
</protein>
<dbReference type="PANTHER" id="PTHR34501">
    <property type="entry name" value="PROTEIN YDDL-RELATED"/>
    <property type="match status" value="1"/>
</dbReference>
<dbReference type="InterPro" id="IPR033900">
    <property type="entry name" value="Gram_neg_porin_domain"/>
</dbReference>
<feature type="signal peptide" evidence="11">
    <location>
        <begin position="1"/>
        <end position="29"/>
    </location>
</feature>
<dbReference type="Proteomes" id="UP000308917">
    <property type="component" value="Unassembled WGS sequence"/>
</dbReference>
<feature type="domain" description="Porin" evidence="12">
    <location>
        <begin position="16"/>
        <end position="351"/>
    </location>
</feature>
<evidence type="ECO:0000256" key="11">
    <source>
        <dbReference type="SAM" id="SignalP"/>
    </source>
</evidence>
<evidence type="ECO:0000256" key="1">
    <source>
        <dbReference type="ARBA" id="ARBA00004571"/>
    </source>
</evidence>
<dbReference type="GO" id="GO:0015288">
    <property type="term" value="F:porin activity"/>
    <property type="evidence" value="ECO:0007669"/>
    <property type="project" value="UniProtKB-KW"/>
</dbReference>
<dbReference type="OrthoDB" id="8520696at2"/>
<dbReference type="SUPFAM" id="SSF56935">
    <property type="entry name" value="Porins"/>
    <property type="match status" value="1"/>
</dbReference>
<gene>
    <name evidence="13" type="ORF">E9531_14885</name>
</gene>
<evidence type="ECO:0000256" key="2">
    <source>
        <dbReference type="ARBA" id="ARBA00011233"/>
    </source>
</evidence>
<comment type="caution">
    <text evidence="13">The sequence shown here is derived from an EMBL/GenBank/DDBJ whole genome shotgun (WGS) entry which is preliminary data.</text>
</comment>
<comment type="subcellular location">
    <subcellularLocation>
        <location evidence="1">Cell outer membrane</location>
        <topology evidence="1">Multi-pass membrane protein</topology>
    </subcellularLocation>
</comment>
<evidence type="ECO:0000256" key="7">
    <source>
        <dbReference type="ARBA" id="ARBA00023065"/>
    </source>
</evidence>
<keyword evidence="4" id="KW-1134">Transmembrane beta strand</keyword>
<evidence type="ECO:0000259" key="12">
    <source>
        <dbReference type="Pfam" id="PF13609"/>
    </source>
</evidence>
<keyword evidence="10" id="KW-0998">Cell outer membrane</keyword>
<evidence type="ECO:0000256" key="4">
    <source>
        <dbReference type="ARBA" id="ARBA00022452"/>
    </source>
</evidence>
<dbReference type="PANTHER" id="PTHR34501:SF9">
    <property type="entry name" value="MAJOR OUTER MEMBRANE PROTEIN P.IA"/>
    <property type="match status" value="1"/>
</dbReference>
<reference evidence="13" key="2">
    <citation type="submission" date="2019-04" db="EMBL/GenBank/DDBJ databases">
        <authorList>
            <person name="Wang Y.-X."/>
        </authorList>
    </citation>
    <scope>NUCLEOTIDE SEQUENCE</scope>
    <source>
        <strain evidence="13">2-bin</strain>
    </source>
</reference>
<keyword evidence="6 11" id="KW-0732">Signal</keyword>
<organism evidence="13 14">
    <name type="scientific">Lampropedia puyangensis</name>
    <dbReference type="NCBI Taxonomy" id="1330072"/>
    <lineage>
        <taxon>Bacteria</taxon>
        <taxon>Pseudomonadati</taxon>
        <taxon>Pseudomonadota</taxon>
        <taxon>Betaproteobacteria</taxon>
        <taxon>Burkholderiales</taxon>
        <taxon>Comamonadaceae</taxon>
        <taxon>Lampropedia</taxon>
    </lineage>
</organism>